<proteinExistence type="predicted"/>
<keyword evidence="3" id="KW-1185">Reference proteome</keyword>
<dbReference type="SUPFAM" id="SSF52833">
    <property type="entry name" value="Thioredoxin-like"/>
    <property type="match status" value="1"/>
</dbReference>
<gene>
    <name evidence="2" type="ORF">QT711_06055</name>
</gene>
<dbReference type="InterPro" id="IPR036249">
    <property type="entry name" value="Thioredoxin-like_sf"/>
</dbReference>
<dbReference type="InterPro" id="IPR013766">
    <property type="entry name" value="Thioredoxin_domain"/>
</dbReference>
<evidence type="ECO:0000313" key="3">
    <source>
        <dbReference type="Proteomes" id="UP001282284"/>
    </source>
</evidence>
<organism evidence="2 3">
    <name type="scientific">Sporosarcina saromensis</name>
    <dbReference type="NCBI Taxonomy" id="359365"/>
    <lineage>
        <taxon>Bacteria</taxon>
        <taxon>Bacillati</taxon>
        <taxon>Bacillota</taxon>
        <taxon>Bacilli</taxon>
        <taxon>Bacillales</taxon>
        <taxon>Caryophanaceae</taxon>
        <taxon>Sporosarcina</taxon>
    </lineage>
</organism>
<dbReference type="Proteomes" id="UP001282284">
    <property type="component" value="Unassembled WGS sequence"/>
</dbReference>
<feature type="domain" description="Thioredoxin" evidence="1">
    <location>
        <begin position="1"/>
        <end position="114"/>
    </location>
</feature>
<reference evidence="2 3" key="1">
    <citation type="submission" date="2023-06" db="EMBL/GenBank/DDBJ databases">
        <title>Sporosarcina sp. nov., isolated from Korean traditional fermented seafood 'Jeotgal'.</title>
        <authorList>
            <person name="Yang A.I."/>
            <person name="Shin N.-R."/>
        </authorList>
    </citation>
    <scope>NUCLEOTIDE SEQUENCE [LARGE SCALE GENOMIC DNA]</scope>
    <source>
        <strain evidence="2 3">KCTC13119</strain>
    </source>
</reference>
<dbReference type="PROSITE" id="PS51352">
    <property type="entry name" value="THIOREDOXIN_2"/>
    <property type="match status" value="1"/>
</dbReference>
<comment type="caution">
    <text evidence="2">The sequence shown here is derived from an EMBL/GenBank/DDBJ whole genome shotgun (WGS) entry which is preliminary data.</text>
</comment>
<accession>A0ABU4G705</accession>
<dbReference type="CDD" id="cd02947">
    <property type="entry name" value="TRX_family"/>
    <property type="match status" value="1"/>
</dbReference>
<name>A0ABU4G705_9BACL</name>
<sequence>MDLQKEMDRMEKLTSVEQFEQLKNEERTVFMFSADWCPDCRIIEPLLPGIEADYPEYQFIYVDRDEFIDICQQLDIFGIPSFVAFHSGEEAGRFVSKDRKSREEIEAFLNELGN</sequence>
<evidence type="ECO:0000313" key="2">
    <source>
        <dbReference type="EMBL" id="MDW0112741.1"/>
    </source>
</evidence>
<dbReference type="PANTHER" id="PTHR10438">
    <property type="entry name" value="THIOREDOXIN"/>
    <property type="match status" value="1"/>
</dbReference>
<dbReference type="InterPro" id="IPR050620">
    <property type="entry name" value="Thioredoxin_H-type-like"/>
</dbReference>
<dbReference type="Pfam" id="PF00085">
    <property type="entry name" value="Thioredoxin"/>
    <property type="match status" value="1"/>
</dbReference>
<evidence type="ECO:0000259" key="1">
    <source>
        <dbReference type="PROSITE" id="PS51352"/>
    </source>
</evidence>
<dbReference type="PANTHER" id="PTHR10438:SF468">
    <property type="entry name" value="THIOREDOXIN-1-RELATED"/>
    <property type="match status" value="1"/>
</dbReference>
<dbReference type="EMBL" id="JAUBDI010000004">
    <property type="protein sequence ID" value="MDW0112741.1"/>
    <property type="molecule type" value="Genomic_DNA"/>
</dbReference>
<protein>
    <submittedName>
        <fullName evidence="2">Thioredoxin family protein</fullName>
    </submittedName>
</protein>
<dbReference type="Gene3D" id="3.40.30.10">
    <property type="entry name" value="Glutaredoxin"/>
    <property type="match status" value="1"/>
</dbReference>